<gene>
    <name evidence="2" type="ORF">RCL2_003113300</name>
</gene>
<feature type="compositionally biased region" description="Acidic residues" evidence="1">
    <location>
        <begin position="13"/>
        <end position="44"/>
    </location>
</feature>
<dbReference type="EMBL" id="BLAL01000357">
    <property type="protein sequence ID" value="GET04840.1"/>
    <property type="molecule type" value="Genomic_DNA"/>
</dbReference>
<accession>A0A8H3R9P2</accession>
<evidence type="ECO:0000256" key="1">
    <source>
        <dbReference type="SAM" id="MobiDB-lite"/>
    </source>
</evidence>
<evidence type="ECO:0000313" key="2">
    <source>
        <dbReference type="EMBL" id="GET04840.1"/>
    </source>
</evidence>
<name>A0A8H3R9P2_9GLOM</name>
<feature type="region of interest" description="Disordered" evidence="1">
    <location>
        <begin position="1"/>
        <end position="109"/>
    </location>
</feature>
<protein>
    <submittedName>
        <fullName evidence="2">Uncharacterized protein</fullName>
    </submittedName>
</protein>
<proteinExistence type="predicted"/>
<sequence length="345" mass="39244">MANWWISSRWIEPESDDDDDDEDNDGDNNDDDNNGNDDNNDDDNNGNGDNNDDGNNGNADKNDGTNEEQNDDNNVDNKDDDDKTSSSSESLSSSESSSSSESQKSIHLSANQGRKEIFKAVESVADDKLICELDLSSNEDTESSSPIDDDQNDFWDNEDFMCPNTNVKFFEFWILIWIFKYQSKFRLSEIAISSLIGFFSQVLKDADSKRFADFPSLFYLAKKLLHIEKATKTYAVCPKCNNLYKIKEILGQPEQATSEASQGFKCSHIKFLKHLMKKHQETCGEELLKNVPVNNARKLCRYISALAACHRCYKQANNGNFSGFDDMAEWFKTRDLEEFREDAVK</sequence>
<dbReference type="Proteomes" id="UP000615446">
    <property type="component" value="Unassembled WGS sequence"/>
</dbReference>
<feature type="compositionally biased region" description="Low complexity" evidence="1">
    <location>
        <begin position="45"/>
        <end position="59"/>
    </location>
</feature>
<reference evidence="2" key="1">
    <citation type="submission" date="2019-10" db="EMBL/GenBank/DDBJ databases">
        <title>Conservation and host-specific expression of non-tandemly repeated heterogenous ribosome RNA gene in arbuscular mycorrhizal fungi.</title>
        <authorList>
            <person name="Maeda T."/>
            <person name="Kobayashi Y."/>
            <person name="Nakagawa T."/>
            <person name="Ezawa T."/>
            <person name="Yamaguchi K."/>
            <person name="Bino T."/>
            <person name="Nishimoto Y."/>
            <person name="Shigenobu S."/>
            <person name="Kawaguchi M."/>
        </authorList>
    </citation>
    <scope>NUCLEOTIDE SEQUENCE</scope>
    <source>
        <strain evidence="2">HR1</strain>
    </source>
</reference>
<feature type="compositionally biased region" description="Acidic residues" evidence="1">
    <location>
        <begin position="65"/>
        <end position="74"/>
    </location>
</feature>
<feature type="compositionally biased region" description="Basic and acidic residues" evidence="1">
    <location>
        <begin position="75"/>
        <end position="84"/>
    </location>
</feature>
<feature type="compositionally biased region" description="Low complexity" evidence="1">
    <location>
        <begin position="85"/>
        <end position="102"/>
    </location>
</feature>
<organism evidence="2 3">
    <name type="scientific">Rhizophagus clarus</name>
    <dbReference type="NCBI Taxonomy" id="94130"/>
    <lineage>
        <taxon>Eukaryota</taxon>
        <taxon>Fungi</taxon>
        <taxon>Fungi incertae sedis</taxon>
        <taxon>Mucoromycota</taxon>
        <taxon>Glomeromycotina</taxon>
        <taxon>Glomeromycetes</taxon>
        <taxon>Glomerales</taxon>
        <taxon>Glomeraceae</taxon>
        <taxon>Rhizophagus</taxon>
    </lineage>
</organism>
<dbReference type="AlphaFoldDB" id="A0A8H3R9P2"/>
<dbReference type="OrthoDB" id="2307928at2759"/>
<evidence type="ECO:0000313" key="3">
    <source>
        <dbReference type="Proteomes" id="UP000615446"/>
    </source>
</evidence>
<comment type="caution">
    <text evidence="2">The sequence shown here is derived from an EMBL/GenBank/DDBJ whole genome shotgun (WGS) entry which is preliminary data.</text>
</comment>